<dbReference type="InterPro" id="IPR020843">
    <property type="entry name" value="ER"/>
</dbReference>
<dbReference type="EMBL" id="QKMR01000025">
    <property type="protein sequence ID" value="PYG85633.1"/>
    <property type="molecule type" value="Genomic_DNA"/>
</dbReference>
<dbReference type="GO" id="GO:0008270">
    <property type="term" value="F:zinc ion binding"/>
    <property type="evidence" value="ECO:0007669"/>
    <property type="project" value="InterPro"/>
</dbReference>
<evidence type="ECO:0000256" key="3">
    <source>
        <dbReference type="ARBA" id="ARBA00022833"/>
    </source>
</evidence>
<comment type="similarity">
    <text evidence="5">Belongs to the zinc-containing alcohol dehydrogenase family.</text>
</comment>
<dbReference type="RefSeq" id="WP_165835606.1">
    <property type="nucleotide sequence ID" value="NZ_QKMR01000025.1"/>
</dbReference>
<dbReference type="Gene3D" id="3.40.50.720">
    <property type="entry name" value="NAD(P)-binding Rossmann-like Domain"/>
    <property type="match status" value="1"/>
</dbReference>
<protein>
    <submittedName>
        <fullName evidence="7">S-(Hydroxymethyl)glutathione dehydrogenase/alcohol dehydrogenase/alcohol dehydrogenase</fullName>
    </submittedName>
</protein>
<comment type="cofactor">
    <cofactor evidence="1 5">
        <name>Zn(2+)</name>
        <dbReference type="ChEBI" id="CHEBI:29105"/>
    </cofactor>
</comment>
<dbReference type="SUPFAM" id="SSF51735">
    <property type="entry name" value="NAD(P)-binding Rossmann-fold domains"/>
    <property type="match status" value="1"/>
</dbReference>
<keyword evidence="4" id="KW-0560">Oxidoreductase</keyword>
<organism evidence="7 8">
    <name type="scientific">Ruminiclostridium sufflavum DSM 19573</name>
    <dbReference type="NCBI Taxonomy" id="1121337"/>
    <lineage>
        <taxon>Bacteria</taxon>
        <taxon>Bacillati</taxon>
        <taxon>Bacillota</taxon>
        <taxon>Clostridia</taxon>
        <taxon>Eubacteriales</taxon>
        <taxon>Oscillospiraceae</taxon>
        <taxon>Ruminiclostridium</taxon>
    </lineage>
</organism>
<dbReference type="InterPro" id="IPR002328">
    <property type="entry name" value="ADH_Zn_CS"/>
</dbReference>
<dbReference type="InterPro" id="IPR013154">
    <property type="entry name" value="ADH-like_N"/>
</dbReference>
<keyword evidence="3 5" id="KW-0862">Zinc</keyword>
<accession>A0A318XII8</accession>
<evidence type="ECO:0000259" key="6">
    <source>
        <dbReference type="SMART" id="SM00829"/>
    </source>
</evidence>
<evidence type="ECO:0000256" key="1">
    <source>
        <dbReference type="ARBA" id="ARBA00001947"/>
    </source>
</evidence>
<dbReference type="Proteomes" id="UP000248132">
    <property type="component" value="Unassembled WGS sequence"/>
</dbReference>
<dbReference type="SUPFAM" id="SSF50129">
    <property type="entry name" value="GroES-like"/>
    <property type="match status" value="1"/>
</dbReference>
<sequence>MKALYFSGIHEYELRDVEKPQLRNDTDVIIKITLTTICGSDLHLIHGIIPSTPGYVLGHEYVGVVEEAGKAVKNFKEGDRVIGPPAPFCGCCENCIEGNISHCLNGGIHGSGKELGDLSGTHAEYIRVPFADSCLVHVPDVLEDEQVIFISDILTTGYTAAVRGKVSPGDTAVIFGAGPVGLCSVVAAKLFNPYRIIAVGRKDKFRMEMAKKLGATHVLSSEEEDAAGYVMNLTNGRGADAAIDASGSEIAIRQAVKSVKINGNVSLVGITGTDVSLPLSQVFMRNVNISMGLAYVGYMKRLISLVMSGQIDLRPLITHRMDLEQIEEAVKLFENRSENVIKIIIKP</sequence>
<dbReference type="InterPro" id="IPR036291">
    <property type="entry name" value="NAD(P)-bd_dom_sf"/>
</dbReference>
<dbReference type="Pfam" id="PF00107">
    <property type="entry name" value="ADH_zinc_N"/>
    <property type="match status" value="1"/>
</dbReference>
<dbReference type="Pfam" id="PF08240">
    <property type="entry name" value="ADH_N"/>
    <property type="match status" value="1"/>
</dbReference>
<name>A0A318XII8_9FIRM</name>
<evidence type="ECO:0000256" key="5">
    <source>
        <dbReference type="RuleBase" id="RU361277"/>
    </source>
</evidence>
<keyword evidence="8" id="KW-1185">Reference proteome</keyword>
<dbReference type="PROSITE" id="PS00059">
    <property type="entry name" value="ADH_ZINC"/>
    <property type="match status" value="1"/>
</dbReference>
<evidence type="ECO:0000256" key="4">
    <source>
        <dbReference type="ARBA" id="ARBA00023002"/>
    </source>
</evidence>
<dbReference type="GO" id="GO:0016491">
    <property type="term" value="F:oxidoreductase activity"/>
    <property type="evidence" value="ECO:0007669"/>
    <property type="project" value="UniProtKB-KW"/>
</dbReference>
<feature type="domain" description="Enoyl reductase (ER)" evidence="6">
    <location>
        <begin position="7"/>
        <end position="345"/>
    </location>
</feature>
<dbReference type="PANTHER" id="PTHR42813">
    <property type="entry name" value="ZINC-TYPE ALCOHOL DEHYDROGENASE-LIKE"/>
    <property type="match status" value="1"/>
</dbReference>
<comment type="caution">
    <text evidence="7">The sequence shown here is derived from an EMBL/GenBank/DDBJ whole genome shotgun (WGS) entry which is preliminary data.</text>
</comment>
<evidence type="ECO:0000313" key="8">
    <source>
        <dbReference type="Proteomes" id="UP000248132"/>
    </source>
</evidence>
<dbReference type="AlphaFoldDB" id="A0A318XII8"/>
<dbReference type="Gene3D" id="3.90.180.10">
    <property type="entry name" value="Medium-chain alcohol dehydrogenases, catalytic domain"/>
    <property type="match status" value="1"/>
</dbReference>
<reference evidence="7 8" key="1">
    <citation type="submission" date="2018-06" db="EMBL/GenBank/DDBJ databases">
        <title>Genomic Encyclopedia of Type Strains, Phase I: the one thousand microbial genomes (KMG-I) project.</title>
        <authorList>
            <person name="Kyrpides N."/>
        </authorList>
    </citation>
    <scope>NUCLEOTIDE SEQUENCE [LARGE SCALE GENOMIC DNA]</scope>
    <source>
        <strain evidence="7 8">DSM 19573</strain>
    </source>
</reference>
<dbReference type="SMART" id="SM00829">
    <property type="entry name" value="PKS_ER"/>
    <property type="match status" value="1"/>
</dbReference>
<dbReference type="InterPro" id="IPR013149">
    <property type="entry name" value="ADH-like_C"/>
</dbReference>
<evidence type="ECO:0000313" key="7">
    <source>
        <dbReference type="EMBL" id="PYG85633.1"/>
    </source>
</evidence>
<proteinExistence type="inferred from homology"/>
<gene>
    <name evidence="7" type="ORF">LY28_03321</name>
</gene>
<keyword evidence="2 5" id="KW-0479">Metal-binding</keyword>
<evidence type="ECO:0000256" key="2">
    <source>
        <dbReference type="ARBA" id="ARBA00022723"/>
    </source>
</evidence>
<dbReference type="InterPro" id="IPR011032">
    <property type="entry name" value="GroES-like_sf"/>
</dbReference>